<comment type="caution">
    <text evidence="1">The sequence shown here is derived from an EMBL/GenBank/DDBJ whole genome shotgun (WGS) entry which is preliminary data.</text>
</comment>
<reference evidence="1 2" key="1">
    <citation type="submission" date="2019-04" db="EMBL/GenBank/DDBJ databases">
        <authorList>
            <person name="Feng G."/>
            <person name="Zhang J."/>
            <person name="Zhu H."/>
        </authorList>
    </citation>
    <scope>NUCLEOTIDE SEQUENCE [LARGE SCALE GENOMIC DNA]</scope>
    <source>
        <strain evidence="1 2">9PBR-1</strain>
    </source>
</reference>
<keyword evidence="2" id="KW-1185">Reference proteome</keyword>
<dbReference type="AlphaFoldDB" id="A0A4Z0QKN4"/>
<name>A0A4Z0QKN4_9BACT</name>
<evidence type="ECO:0000313" key="1">
    <source>
        <dbReference type="EMBL" id="TGE29819.1"/>
    </source>
</evidence>
<dbReference type="Proteomes" id="UP000298471">
    <property type="component" value="Unassembled WGS sequence"/>
</dbReference>
<accession>A0A4Z0QKN4</accession>
<evidence type="ECO:0000313" key="2">
    <source>
        <dbReference type="Proteomes" id="UP000298471"/>
    </source>
</evidence>
<protein>
    <submittedName>
        <fullName evidence="1">Uncharacterized protein</fullName>
    </submittedName>
</protein>
<organism evidence="1 2">
    <name type="scientific">Hymenobacter metallicola</name>
    <dbReference type="NCBI Taxonomy" id="2563114"/>
    <lineage>
        <taxon>Bacteria</taxon>
        <taxon>Pseudomonadati</taxon>
        <taxon>Bacteroidota</taxon>
        <taxon>Cytophagia</taxon>
        <taxon>Cytophagales</taxon>
        <taxon>Hymenobacteraceae</taxon>
        <taxon>Hymenobacter</taxon>
    </lineage>
</organism>
<gene>
    <name evidence="1" type="ORF">E5K02_10270</name>
</gene>
<proteinExistence type="predicted"/>
<sequence length="99" mass="10721">MKEPAKLMTQADINASAPIIASFIFPGQEVAEYSSVELTEISEAISIVHLRRPDLARVMRRFFNDMKAGKVLRETNALNPPQGAPVGCAGCAGKEVYGE</sequence>
<dbReference type="EMBL" id="SRMB01000001">
    <property type="protein sequence ID" value="TGE29819.1"/>
    <property type="molecule type" value="Genomic_DNA"/>
</dbReference>